<keyword evidence="8" id="KW-0443">Lipid metabolism</keyword>
<evidence type="ECO:0000259" key="12">
    <source>
        <dbReference type="Pfam" id="PF06974"/>
    </source>
</evidence>
<dbReference type="Proteomes" id="UP001183414">
    <property type="component" value="Unassembled WGS sequence"/>
</dbReference>
<evidence type="ECO:0000256" key="5">
    <source>
        <dbReference type="ARBA" id="ARBA00022516"/>
    </source>
</evidence>
<dbReference type="Gene3D" id="3.30.559.10">
    <property type="entry name" value="Chloramphenicol acetyltransferase-like domain"/>
    <property type="match status" value="1"/>
</dbReference>
<dbReference type="InterPro" id="IPR045034">
    <property type="entry name" value="O-acyltransferase_WSD1-like"/>
</dbReference>
<evidence type="ECO:0000256" key="1">
    <source>
        <dbReference type="ARBA" id="ARBA00004771"/>
    </source>
</evidence>
<comment type="catalytic activity">
    <reaction evidence="10">
        <text>an acyl-CoA + a 1,2-diacyl-sn-glycerol = a triacyl-sn-glycerol + CoA</text>
        <dbReference type="Rhea" id="RHEA:10868"/>
        <dbReference type="ChEBI" id="CHEBI:17815"/>
        <dbReference type="ChEBI" id="CHEBI:57287"/>
        <dbReference type="ChEBI" id="CHEBI:58342"/>
        <dbReference type="ChEBI" id="CHEBI:64615"/>
        <dbReference type="EC" id="2.3.1.20"/>
    </reaction>
</comment>
<evidence type="ECO:0000256" key="8">
    <source>
        <dbReference type="ARBA" id="ARBA00023098"/>
    </source>
</evidence>
<keyword evidence="7" id="KW-0319">Glycerol metabolism</keyword>
<dbReference type="PANTHER" id="PTHR31650:SF1">
    <property type="entry name" value="WAX ESTER SYNTHASE_DIACYLGLYCEROL ACYLTRANSFERASE 4-RELATED"/>
    <property type="match status" value="1"/>
</dbReference>
<comment type="caution">
    <text evidence="13">The sequence shown here is derived from an EMBL/GenBank/DDBJ whole genome shotgun (WGS) entry which is preliminary data.</text>
</comment>
<dbReference type="SUPFAM" id="SSF52777">
    <property type="entry name" value="CoA-dependent acyltransferases"/>
    <property type="match status" value="2"/>
</dbReference>
<comment type="pathway">
    <text evidence="1">Glycerolipid metabolism; triacylglycerol biosynthesis.</text>
</comment>
<feature type="domain" description="O-acyltransferase WSD1-like N-terminal" evidence="11">
    <location>
        <begin position="40"/>
        <end position="182"/>
    </location>
</feature>
<protein>
    <recommendedName>
        <fullName evidence="4">diacylglycerol O-acyltransferase</fullName>
        <ecNumber evidence="4">2.3.1.20</ecNumber>
    </recommendedName>
</protein>
<keyword evidence="9" id="KW-0012">Acyltransferase</keyword>
<dbReference type="PANTHER" id="PTHR31650">
    <property type="entry name" value="O-ACYLTRANSFERASE (WSD1-LIKE) FAMILY PROTEIN"/>
    <property type="match status" value="1"/>
</dbReference>
<keyword evidence="5" id="KW-0444">Lipid biosynthesis</keyword>
<evidence type="ECO:0000256" key="10">
    <source>
        <dbReference type="ARBA" id="ARBA00048109"/>
    </source>
</evidence>
<comment type="pathway">
    <text evidence="2">Lipid metabolism.</text>
</comment>
<dbReference type="RefSeq" id="WP_311674342.1">
    <property type="nucleotide sequence ID" value="NZ_JAVREQ010000015.1"/>
</dbReference>
<name>A0ABU2NWG9_9ACTN</name>
<evidence type="ECO:0000313" key="14">
    <source>
        <dbReference type="Proteomes" id="UP001183414"/>
    </source>
</evidence>
<evidence type="ECO:0000256" key="6">
    <source>
        <dbReference type="ARBA" id="ARBA00022679"/>
    </source>
</evidence>
<reference evidence="14" key="1">
    <citation type="submission" date="2023-07" db="EMBL/GenBank/DDBJ databases">
        <title>30 novel species of actinomycetes from the DSMZ collection.</title>
        <authorList>
            <person name="Nouioui I."/>
        </authorList>
    </citation>
    <scope>NUCLEOTIDE SEQUENCE [LARGE SCALE GENOMIC DNA]</scope>
    <source>
        <strain evidence="14">DSM 42041</strain>
    </source>
</reference>
<evidence type="ECO:0000256" key="7">
    <source>
        <dbReference type="ARBA" id="ARBA00022798"/>
    </source>
</evidence>
<dbReference type="InterPro" id="IPR023213">
    <property type="entry name" value="CAT-like_dom_sf"/>
</dbReference>
<accession>A0ABU2NWG9</accession>
<evidence type="ECO:0000256" key="3">
    <source>
        <dbReference type="ARBA" id="ARBA00009587"/>
    </source>
</evidence>
<sequence>MRRTAQPPAVPERDVSRRLPALDTLMAVGQEACGTSFSLAVVATVQGAAPQIGELRDRVEQYWAPPPRLRLRRHADENAPGTGRWTEAAHLDPAEHVSVVPARPGVTTAEVTGTLVTERMPRVPGGALWHLHLLPDTAPERFTLVLRAHHALLDMASLGTMMRALCDGPGALPALPPYPEATSPAFRPRRGVPPVVHALCGMTRRSAGPTDAPPDRGNRHIAWATVQDEVVQAAREAAPLLRATVNDVVLAAFAGALGVLPAGLSPAASGGRRYVSVPVNLRSPSEAERLGNGASAVRIPLPPAAADPVTRLRAVHRAMARNKALHRAEGAARLSAAAVQLPAPALASFSRSYFGRRRLYSLVCSNARLCADRLTFGGSPVISLFGVPPLLPGAGMQAMFTTFRETHTVCLSGDDARQPLLQSTADRFVEEVRALATLARRGVRRHHSTAHT</sequence>
<dbReference type="InterPro" id="IPR009721">
    <property type="entry name" value="O-acyltransferase_WSD1_C"/>
</dbReference>
<evidence type="ECO:0000259" key="11">
    <source>
        <dbReference type="Pfam" id="PF03007"/>
    </source>
</evidence>
<dbReference type="EC" id="2.3.1.20" evidence="4"/>
<comment type="similarity">
    <text evidence="3">Belongs to the long-chain O-acyltransferase family.</text>
</comment>
<evidence type="ECO:0000256" key="2">
    <source>
        <dbReference type="ARBA" id="ARBA00005189"/>
    </source>
</evidence>
<dbReference type="Pfam" id="PF06974">
    <property type="entry name" value="WS_DGAT_C"/>
    <property type="match status" value="1"/>
</dbReference>
<gene>
    <name evidence="13" type="ORF">RM572_17535</name>
</gene>
<keyword evidence="6" id="KW-0808">Transferase</keyword>
<feature type="domain" description="O-acyltransferase WSD1 C-terminal" evidence="12">
    <location>
        <begin position="291"/>
        <end position="435"/>
    </location>
</feature>
<proteinExistence type="inferred from homology"/>
<evidence type="ECO:0000256" key="9">
    <source>
        <dbReference type="ARBA" id="ARBA00023315"/>
    </source>
</evidence>
<evidence type="ECO:0000256" key="4">
    <source>
        <dbReference type="ARBA" id="ARBA00013244"/>
    </source>
</evidence>
<keyword evidence="14" id="KW-1185">Reference proteome</keyword>
<evidence type="ECO:0000313" key="13">
    <source>
        <dbReference type="EMBL" id="MDT0380558.1"/>
    </source>
</evidence>
<dbReference type="EMBL" id="JAVREQ010000015">
    <property type="protein sequence ID" value="MDT0380558.1"/>
    <property type="molecule type" value="Genomic_DNA"/>
</dbReference>
<dbReference type="InterPro" id="IPR004255">
    <property type="entry name" value="O-acyltransferase_WSD1_N"/>
</dbReference>
<dbReference type="Pfam" id="PF03007">
    <property type="entry name" value="WS_DGAT_cat"/>
    <property type="match status" value="1"/>
</dbReference>
<organism evidence="13 14">
    <name type="scientific">Streptomyces hazeniae</name>
    <dbReference type="NCBI Taxonomy" id="3075538"/>
    <lineage>
        <taxon>Bacteria</taxon>
        <taxon>Bacillati</taxon>
        <taxon>Actinomycetota</taxon>
        <taxon>Actinomycetes</taxon>
        <taxon>Kitasatosporales</taxon>
        <taxon>Streptomycetaceae</taxon>
        <taxon>Streptomyces</taxon>
    </lineage>
</organism>